<dbReference type="GO" id="GO:0016020">
    <property type="term" value="C:membrane"/>
    <property type="evidence" value="ECO:0007669"/>
    <property type="project" value="UniProtKB-SubCell"/>
</dbReference>
<keyword evidence="8" id="KW-1185">Reference proteome</keyword>
<organism evidence="7 8">
    <name type="scientific">Pieris brassicae</name>
    <name type="common">White butterfly</name>
    <name type="synonym">Large white butterfly</name>
    <dbReference type="NCBI Taxonomy" id="7116"/>
    <lineage>
        <taxon>Eukaryota</taxon>
        <taxon>Metazoa</taxon>
        <taxon>Ecdysozoa</taxon>
        <taxon>Arthropoda</taxon>
        <taxon>Hexapoda</taxon>
        <taxon>Insecta</taxon>
        <taxon>Pterygota</taxon>
        <taxon>Neoptera</taxon>
        <taxon>Endopterygota</taxon>
        <taxon>Lepidoptera</taxon>
        <taxon>Glossata</taxon>
        <taxon>Ditrysia</taxon>
        <taxon>Papilionoidea</taxon>
        <taxon>Pieridae</taxon>
        <taxon>Pierinae</taxon>
        <taxon>Pieris</taxon>
    </lineage>
</organism>
<feature type="transmembrane region" description="Helical" evidence="5">
    <location>
        <begin position="423"/>
        <end position="444"/>
    </location>
</feature>
<dbReference type="Gene3D" id="1.20.1250.20">
    <property type="entry name" value="MFS general substrate transporter like domains"/>
    <property type="match status" value="1"/>
</dbReference>
<keyword evidence="3 5" id="KW-1133">Transmembrane helix</keyword>
<feature type="transmembrane region" description="Helical" evidence="5">
    <location>
        <begin position="56"/>
        <end position="76"/>
    </location>
</feature>
<feature type="transmembrane region" description="Helical" evidence="5">
    <location>
        <begin position="258"/>
        <end position="281"/>
    </location>
</feature>
<dbReference type="InterPro" id="IPR036259">
    <property type="entry name" value="MFS_trans_sf"/>
</dbReference>
<feature type="transmembrane region" description="Helical" evidence="5">
    <location>
        <begin position="394"/>
        <end position="417"/>
    </location>
</feature>
<accession>A0A9P0TRG1</accession>
<evidence type="ECO:0000256" key="5">
    <source>
        <dbReference type="SAM" id="Phobius"/>
    </source>
</evidence>
<proteinExistence type="predicted"/>
<dbReference type="GO" id="GO:0022857">
    <property type="term" value="F:transmembrane transporter activity"/>
    <property type="evidence" value="ECO:0007669"/>
    <property type="project" value="InterPro"/>
</dbReference>
<reference evidence="7" key="1">
    <citation type="submission" date="2022-05" db="EMBL/GenBank/DDBJ databases">
        <authorList>
            <person name="Okamura Y."/>
        </authorList>
    </citation>
    <scope>NUCLEOTIDE SEQUENCE</scope>
</reference>
<dbReference type="InterPro" id="IPR020846">
    <property type="entry name" value="MFS_dom"/>
</dbReference>
<evidence type="ECO:0000313" key="7">
    <source>
        <dbReference type="EMBL" id="CAH4036688.1"/>
    </source>
</evidence>
<dbReference type="PANTHER" id="PTHR48021">
    <property type="match status" value="1"/>
</dbReference>
<evidence type="ECO:0000313" key="8">
    <source>
        <dbReference type="Proteomes" id="UP001152562"/>
    </source>
</evidence>
<feature type="transmembrane region" description="Helical" evidence="5">
    <location>
        <begin position="293"/>
        <end position="312"/>
    </location>
</feature>
<evidence type="ECO:0000256" key="2">
    <source>
        <dbReference type="ARBA" id="ARBA00022692"/>
    </source>
</evidence>
<feature type="transmembrane region" description="Helical" evidence="5">
    <location>
        <begin position="88"/>
        <end position="107"/>
    </location>
</feature>
<dbReference type="EMBL" id="CALOZG010000075">
    <property type="protein sequence ID" value="CAH4036688.1"/>
    <property type="molecule type" value="Genomic_DNA"/>
</dbReference>
<sequence length="474" mass="53277">MRCFKDVYFWRQSLILIGDSVHSAGTGLMLSLSSVLNPALLSNSTDIRATPEEVSWISASLGFAGLVGLIFLPPFFQHYGRKTIHIGLNCLLSIGFLCFFFSNSITGLFLGKFIQGIDMGGVTITIFIIAEYSHPKRRGYFMTIKKASVSLGSLLCHSLYFSWTWRQIALIALVPYTISTVMILFWPESPAYLAMKGKYKECEKSHVWLFGNSQKSIKDLDELITAQMERRNKRPKTPTEMVKRILRKFARKDFMKPTLIVALLTLMVDASGRYYMILYIIEIVVKITGDTSTAVYCSIAADIFTMIALIFQGFVIKQMPRRKILLYFGVISTVLTYTLSFMIYLQSKYKIGANLLWLTPSLIVFNSFMGFVGVIPTAFTVIGEIYPLEHKGTGSFAAGALFTGFYAITVKCIPKIIDKLGVGGMFAIFATCLLVCVIGLYFTLIETKDRTLQDIEDEIKGIKRTNEQCFMNAT</sequence>
<dbReference type="Proteomes" id="UP001152562">
    <property type="component" value="Unassembled WGS sequence"/>
</dbReference>
<keyword evidence="2 5" id="KW-0812">Transmembrane</keyword>
<comment type="caution">
    <text evidence="7">The sequence shown here is derived from an EMBL/GenBank/DDBJ whole genome shotgun (WGS) entry which is preliminary data.</text>
</comment>
<name>A0A9P0TRG1_PIEBR</name>
<dbReference type="SUPFAM" id="SSF103473">
    <property type="entry name" value="MFS general substrate transporter"/>
    <property type="match status" value="1"/>
</dbReference>
<gene>
    <name evidence="7" type="ORF">PIBRA_LOCUS12449</name>
</gene>
<dbReference type="InterPro" id="IPR005828">
    <property type="entry name" value="MFS_sugar_transport-like"/>
</dbReference>
<comment type="subcellular location">
    <subcellularLocation>
        <location evidence="1">Membrane</location>
        <topology evidence="1">Multi-pass membrane protein</topology>
    </subcellularLocation>
</comment>
<feature type="transmembrane region" description="Helical" evidence="5">
    <location>
        <begin position="324"/>
        <end position="345"/>
    </location>
</feature>
<keyword evidence="4 5" id="KW-0472">Membrane</keyword>
<evidence type="ECO:0000256" key="1">
    <source>
        <dbReference type="ARBA" id="ARBA00004141"/>
    </source>
</evidence>
<evidence type="ECO:0000259" key="6">
    <source>
        <dbReference type="PROSITE" id="PS50850"/>
    </source>
</evidence>
<feature type="transmembrane region" description="Helical" evidence="5">
    <location>
        <begin position="12"/>
        <end position="36"/>
    </location>
</feature>
<dbReference type="AlphaFoldDB" id="A0A9P0TRG1"/>
<dbReference type="PROSITE" id="PS50850">
    <property type="entry name" value="MFS"/>
    <property type="match status" value="1"/>
</dbReference>
<evidence type="ECO:0000256" key="3">
    <source>
        <dbReference type="ARBA" id="ARBA00022989"/>
    </source>
</evidence>
<feature type="domain" description="Major facilitator superfamily (MFS) profile" evidence="6">
    <location>
        <begin position="11"/>
        <end position="448"/>
    </location>
</feature>
<dbReference type="Pfam" id="PF00083">
    <property type="entry name" value="Sugar_tr"/>
    <property type="match status" value="1"/>
</dbReference>
<dbReference type="InterPro" id="IPR050549">
    <property type="entry name" value="MFS_Trehalose_Transporter"/>
</dbReference>
<protein>
    <recommendedName>
        <fullName evidence="6">Major facilitator superfamily (MFS) profile domain-containing protein</fullName>
    </recommendedName>
</protein>
<feature type="transmembrane region" description="Helical" evidence="5">
    <location>
        <begin position="357"/>
        <end position="382"/>
    </location>
</feature>
<dbReference type="PANTHER" id="PTHR48021:SF1">
    <property type="entry name" value="GH07001P-RELATED"/>
    <property type="match status" value="1"/>
</dbReference>
<feature type="transmembrane region" description="Helical" evidence="5">
    <location>
        <begin position="168"/>
        <end position="186"/>
    </location>
</feature>
<evidence type="ECO:0000256" key="4">
    <source>
        <dbReference type="ARBA" id="ARBA00023136"/>
    </source>
</evidence>